<dbReference type="Proteomes" id="UP000623967">
    <property type="component" value="Unassembled WGS sequence"/>
</dbReference>
<protein>
    <recommendedName>
        <fullName evidence="3">Recombinase zinc beta ribbon domain-containing protein</fullName>
    </recommendedName>
</protein>
<reference evidence="1 2" key="1">
    <citation type="submission" date="2021-01" db="EMBL/GenBank/DDBJ databases">
        <title>Genome public.</title>
        <authorList>
            <person name="Liu C."/>
            <person name="Sun Q."/>
        </authorList>
    </citation>
    <scope>NUCLEOTIDE SEQUENCE [LARGE SCALE GENOMIC DNA]</scope>
    <source>
        <strain evidence="1 2">YIM B02564</strain>
    </source>
</reference>
<evidence type="ECO:0000313" key="2">
    <source>
        <dbReference type="Proteomes" id="UP000623967"/>
    </source>
</evidence>
<sequence>MLVKCKGCGNKIDRDIAYKVIIKGKNKYYCNKQEYEAIKIEKESKNKVINLSFELIGKTTNTALFKELQEIANIHTYTKLLKYLEENMVKIDAAICNNIPFVNEYAKIRYYSTIIKNEIGDFKEKVEIHDTEINDFEIIEEIKYSSTKKKSFDDLINEY</sequence>
<proteinExistence type="predicted"/>
<evidence type="ECO:0000313" key="1">
    <source>
        <dbReference type="EMBL" id="MBL4951066.1"/>
    </source>
</evidence>
<dbReference type="RefSeq" id="WP_202652028.1">
    <property type="nucleotide sequence ID" value="NZ_JAESWB010000025.1"/>
</dbReference>
<evidence type="ECO:0008006" key="3">
    <source>
        <dbReference type="Google" id="ProtNLM"/>
    </source>
</evidence>
<dbReference type="EMBL" id="JAESWB010000025">
    <property type="protein sequence ID" value="MBL4951066.1"/>
    <property type="molecule type" value="Genomic_DNA"/>
</dbReference>
<comment type="caution">
    <text evidence="1">The sequence shown here is derived from an EMBL/GenBank/DDBJ whole genome shotgun (WGS) entry which is preliminary data.</text>
</comment>
<keyword evidence="2" id="KW-1185">Reference proteome</keyword>
<accession>A0ABS1TIC1</accession>
<gene>
    <name evidence="1" type="ORF">JK635_02275</name>
</gene>
<name>A0ABS1TIC1_9BACI</name>
<organism evidence="1 2">
    <name type="scientific">Neobacillus paridis</name>
    <dbReference type="NCBI Taxonomy" id="2803862"/>
    <lineage>
        <taxon>Bacteria</taxon>
        <taxon>Bacillati</taxon>
        <taxon>Bacillota</taxon>
        <taxon>Bacilli</taxon>
        <taxon>Bacillales</taxon>
        <taxon>Bacillaceae</taxon>
        <taxon>Neobacillus</taxon>
    </lineage>
</organism>